<dbReference type="PROSITE" id="PS50084">
    <property type="entry name" value="KH_TYPE_1"/>
    <property type="match status" value="1"/>
</dbReference>
<keyword evidence="2" id="KW-0694">RNA-binding</keyword>
<dbReference type="GO" id="GO:0003723">
    <property type="term" value="F:RNA binding"/>
    <property type="evidence" value="ECO:0007669"/>
    <property type="project" value="UniProtKB-KW"/>
</dbReference>
<dbReference type="HAMAP" id="MF_00088">
    <property type="entry name" value="KhpA"/>
    <property type="match status" value="1"/>
</dbReference>
<sequence>MKDLVEYVVKSLVESPDEVSVVEIDESNETVLELTVAGSDMGRIIGKRGRVINAIRTLVQVNAAKQGVRVSVELVETGDR</sequence>
<dbReference type="InterPro" id="IPR015946">
    <property type="entry name" value="KH_dom-like_a/b"/>
</dbReference>
<dbReference type="Pfam" id="PF13083">
    <property type="entry name" value="KH_KhpA-B"/>
    <property type="match status" value="1"/>
</dbReference>
<proteinExistence type="inferred from homology"/>
<dbReference type="SUPFAM" id="SSF54814">
    <property type="entry name" value="Prokaryotic type KH domain (KH-domain type II)"/>
    <property type="match status" value="1"/>
</dbReference>
<gene>
    <name evidence="3" type="ORF">MNBD_CHLOROFLEXI01-2163</name>
</gene>
<reference evidence="3" key="1">
    <citation type="submission" date="2018-06" db="EMBL/GenBank/DDBJ databases">
        <authorList>
            <person name="Zhirakovskaya E."/>
        </authorList>
    </citation>
    <scope>NUCLEOTIDE SEQUENCE</scope>
</reference>
<keyword evidence="1" id="KW-0963">Cytoplasm</keyword>
<dbReference type="PANTHER" id="PTHR34654:SF1">
    <property type="entry name" value="RNA-BINDING PROTEIN KHPA"/>
    <property type="match status" value="1"/>
</dbReference>
<dbReference type="NCBIfam" id="NF002201">
    <property type="entry name" value="PRK01064.1"/>
    <property type="match status" value="1"/>
</dbReference>
<evidence type="ECO:0000313" key="3">
    <source>
        <dbReference type="EMBL" id="VAW29922.1"/>
    </source>
</evidence>
<dbReference type="InterPro" id="IPR009019">
    <property type="entry name" value="KH_sf_prok-type"/>
</dbReference>
<dbReference type="PANTHER" id="PTHR34654">
    <property type="entry name" value="UPF0109 PROTEIN SCO5592"/>
    <property type="match status" value="1"/>
</dbReference>
<dbReference type="EMBL" id="UOEU01000015">
    <property type="protein sequence ID" value="VAW29922.1"/>
    <property type="molecule type" value="Genomic_DNA"/>
</dbReference>
<dbReference type="CDD" id="cd22533">
    <property type="entry name" value="KH-II_YlqC-like"/>
    <property type="match status" value="1"/>
</dbReference>
<protein>
    <submittedName>
        <fullName evidence="3">KH domain RNA binding protein YlqC</fullName>
    </submittedName>
</protein>
<organism evidence="3">
    <name type="scientific">hydrothermal vent metagenome</name>
    <dbReference type="NCBI Taxonomy" id="652676"/>
    <lineage>
        <taxon>unclassified sequences</taxon>
        <taxon>metagenomes</taxon>
        <taxon>ecological metagenomes</taxon>
    </lineage>
</organism>
<dbReference type="PROSITE" id="PS50890">
    <property type="entry name" value="PUA"/>
    <property type="match status" value="1"/>
</dbReference>
<dbReference type="Gene3D" id="3.30.300.20">
    <property type="match status" value="1"/>
</dbReference>
<name>A0A3B0UUA0_9ZZZZ</name>
<evidence type="ECO:0000256" key="1">
    <source>
        <dbReference type="ARBA" id="ARBA00022490"/>
    </source>
</evidence>
<dbReference type="AlphaFoldDB" id="A0A3B0UUA0"/>
<accession>A0A3B0UUA0</accession>
<dbReference type="InterPro" id="IPR020627">
    <property type="entry name" value="KhpA"/>
</dbReference>
<evidence type="ECO:0000256" key="2">
    <source>
        <dbReference type="ARBA" id="ARBA00022884"/>
    </source>
</evidence>